<dbReference type="Gene3D" id="3.40.50.1100">
    <property type="match status" value="2"/>
</dbReference>
<keyword evidence="2" id="KW-0663">Pyridoxal phosphate</keyword>
<evidence type="ECO:0000256" key="2">
    <source>
        <dbReference type="ARBA" id="ARBA00022898"/>
    </source>
</evidence>
<dbReference type="InterPro" id="IPR050214">
    <property type="entry name" value="Cys_Synth/Cystath_Beta-Synth"/>
</dbReference>
<dbReference type="NCBIfam" id="NF040741">
    <property type="entry name" value="ornith_OrtB"/>
    <property type="match status" value="1"/>
</dbReference>
<dbReference type="RefSeq" id="WP_239263954.1">
    <property type="nucleotide sequence ID" value="NZ_JAKRCV010000023.1"/>
</dbReference>
<dbReference type="Pfam" id="PF00291">
    <property type="entry name" value="PALP"/>
    <property type="match status" value="1"/>
</dbReference>
<evidence type="ECO:0000313" key="5">
    <source>
        <dbReference type="Proteomes" id="UP001521931"/>
    </source>
</evidence>
<dbReference type="CDD" id="cd00640">
    <property type="entry name" value="Trp-synth-beta_II"/>
    <property type="match status" value="1"/>
</dbReference>
<dbReference type="InterPro" id="IPR001926">
    <property type="entry name" value="TrpB-like_PALP"/>
</dbReference>
<keyword evidence="5" id="KW-1185">Reference proteome</keyword>
<dbReference type="Proteomes" id="UP001521931">
    <property type="component" value="Unassembled WGS sequence"/>
</dbReference>
<name>A0ABS9Q2A1_9MICO</name>
<protein>
    <submittedName>
        <fullName evidence="4">PLP-dependent lyase/thiolase</fullName>
    </submittedName>
</protein>
<sequence length="481" mass="51906">MTAVTRSGSGAARDMNYAAVMGRKVEIMRGALGIDYDTYELTPLAFDYDRMMADTGYTIERIAEIQAETKVGRTPLHELRTLTDAVRRISEPGKGARILLKDEAANASGSFKARRASISCYEARTRGYAGVATATSGNYGAAVASQAAMRRLRCIVLQEVFDSHGVGQPEIVEKSRACEAYGAEVQRLSVGPELFYQMLVTLETTGFFNASLYTPFGIRGVETLGAEIGREVQERYGAPPTAVVVTQAGGGNLTGTARGLREVGCETSTVVACSVDLGGLHMASDVDFNRKSFTTGHTGFGVPFATWPDRTDVPRNAARSLRYMDDYQLVTQGEVFYVTELLTKLEGLERGPAGNTSLTAAVALAAQLGEDETVVVQETEYTGAGKHHNRQLSFARERGIEISAGDPAGNVPGQRIVIPDNLTQVQGRAQDLDRLRRSYLKNAAKVLDPAAWTDTDVDYVAAETNSTREWVLANVPTTEGS</sequence>
<dbReference type="GO" id="GO:0016829">
    <property type="term" value="F:lyase activity"/>
    <property type="evidence" value="ECO:0007669"/>
    <property type="project" value="UniProtKB-KW"/>
</dbReference>
<gene>
    <name evidence="4" type="ORF">MHL29_08925</name>
</gene>
<proteinExistence type="predicted"/>
<evidence type="ECO:0000313" key="4">
    <source>
        <dbReference type="EMBL" id="MCG7322008.1"/>
    </source>
</evidence>
<organism evidence="4 5">
    <name type="scientific">Arsenicicoccus bolidensis</name>
    <dbReference type="NCBI Taxonomy" id="229480"/>
    <lineage>
        <taxon>Bacteria</taxon>
        <taxon>Bacillati</taxon>
        <taxon>Actinomycetota</taxon>
        <taxon>Actinomycetes</taxon>
        <taxon>Micrococcales</taxon>
        <taxon>Intrasporangiaceae</taxon>
        <taxon>Arsenicicoccus</taxon>
    </lineage>
</organism>
<feature type="domain" description="Tryptophan synthase beta chain-like PALP" evidence="3">
    <location>
        <begin position="70"/>
        <end position="376"/>
    </location>
</feature>
<comment type="cofactor">
    <cofactor evidence="1">
        <name>pyridoxal 5'-phosphate</name>
        <dbReference type="ChEBI" id="CHEBI:597326"/>
    </cofactor>
</comment>
<dbReference type="EMBL" id="JAKRCV010000023">
    <property type="protein sequence ID" value="MCG7322008.1"/>
    <property type="molecule type" value="Genomic_DNA"/>
</dbReference>
<reference evidence="4 5" key="1">
    <citation type="submission" date="2022-02" db="EMBL/GenBank/DDBJ databases">
        <title>Uncovering new skin microbiome diversity through culturing and metagenomics.</title>
        <authorList>
            <person name="Conlan S."/>
            <person name="Deming C."/>
            <person name="Nisc Comparative Sequencing Program N."/>
            <person name="Segre J.A."/>
        </authorList>
    </citation>
    <scope>NUCLEOTIDE SEQUENCE [LARGE SCALE GENOMIC DNA]</scope>
    <source>
        <strain evidence="4 5">ACRQZ</strain>
    </source>
</reference>
<keyword evidence="4" id="KW-0456">Lyase</keyword>
<accession>A0ABS9Q2A1</accession>
<dbReference type="InterPro" id="IPR053471">
    <property type="entry name" value="AKP_thiolase_beta"/>
</dbReference>
<comment type="caution">
    <text evidence="4">The sequence shown here is derived from an EMBL/GenBank/DDBJ whole genome shotgun (WGS) entry which is preliminary data.</text>
</comment>
<dbReference type="InterPro" id="IPR036052">
    <property type="entry name" value="TrpB-like_PALP_sf"/>
</dbReference>
<dbReference type="SUPFAM" id="SSF53686">
    <property type="entry name" value="Tryptophan synthase beta subunit-like PLP-dependent enzymes"/>
    <property type="match status" value="1"/>
</dbReference>
<dbReference type="PANTHER" id="PTHR10314">
    <property type="entry name" value="CYSTATHIONINE BETA-SYNTHASE"/>
    <property type="match status" value="1"/>
</dbReference>
<evidence type="ECO:0000259" key="3">
    <source>
        <dbReference type="Pfam" id="PF00291"/>
    </source>
</evidence>
<evidence type="ECO:0000256" key="1">
    <source>
        <dbReference type="ARBA" id="ARBA00001933"/>
    </source>
</evidence>